<dbReference type="Pfam" id="PF13500">
    <property type="entry name" value="AAA_26"/>
    <property type="match status" value="1"/>
</dbReference>
<proteinExistence type="inferred from homology"/>
<feature type="binding site" evidence="9">
    <location>
        <begin position="208"/>
        <end position="210"/>
    </location>
    <ligand>
        <name>ATP</name>
        <dbReference type="ChEBI" id="CHEBI:30616"/>
    </ligand>
</feature>
<keyword evidence="1 9" id="KW-0963">Cytoplasm</keyword>
<sequence length="243" mass="26889">MTKGIFITGTGTDVGKTIVTAGLMELLRSHGYNACYFKPALSGAIEENHMLIPGDTKFVSRVSGLKEKYEDITPYIYKTATAPHLASKIENKPICINLVKEKFEALKKKYDFIVVEGSGGIVCPLIDNENGIYLLQDLIKELNLTVIIVASAGLGTINHTVTTVAYIKNLGIKIKGIIVNGYEDTVLCNDNIKMIEKLTKVPILAIFPWIDGVDKEELKLKKFIDEVHNSLQVEDLINCMDEI</sequence>
<comment type="subcellular location">
    <subcellularLocation>
        <location evidence="9">Cytoplasm</location>
    </subcellularLocation>
</comment>
<comment type="caution">
    <text evidence="9">Lacks conserved residue(s) required for the propagation of feature annotation.</text>
</comment>
<evidence type="ECO:0000256" key="8">
    <source>
        <dbReference type="ARBA" id="ARBA00047386"/>
    </source>
</evidence>
<comment type="caution">
    <text evidence="10">The sequence shown here is derived from an EMBL/GenBank/DDBJ whole genome shotgun (WGS) entry which is preliminary data.</text>
</comment>
<comment type="subunit">
    <text evidence="9">Homodimer.</text>
</comment>
<keyword evidence="11" id="KW-1185">Reference proteome</keyword>
<evidence type="ECO:0000313" key="11">
    <source>
        <dbReference type="Proteomes" id="UP000679179"/>
    </source>
</evidence>
<comment type="pathway">
    <text evidence="9">Cofactor biosynthesis; biotin biosynthesis; biotin from 7,8-diaminononanoate: step 1/2.</text>
</comment>
<dbReference type="InterPro" id="IPR004472">
    <property type="entry name" value="DTB_synth_BioD"/>
</dbReference>
<dbReference type="HAMAP" id="MF_00336">
    <property type="entry name" value="BioD"/>
    <property type="match status" value="1"/>
</dbReference>
<evidence type="ECO:0000256" key="1">
    <source>
        <dbReference type="ARBA" id="ARBA00022490"/>
    </source>
</evidence>
<feature type="binding site" evidence="9">
    <location>
        <position position="55"/>
    </location>
    <ligand>
        <name>ATP</name>
        <dbReference type="ChEBI" id="CHEBI:30616"/>
    </ligand>
</feature>
<evidence type="ECO:0000256" key="2">
    <source>
        <dbReference type="ARBA" id="ARBA00022598"/>
    </source>
</evidence>
<reference evidence="10" key="1">
    <citation type="submission" date="2021-03" db="EMBL/GenBank/DDBJ databases">
        <title>Taxonomic study of Clostridium polyendosporum from meadow-gley soil under rice.</title>
        <authorList>
            <person name="Kobayashi H."/>
            <person name="Tanizawa Y."/>
            <person name="Yagura M."/>
        </authorList>
    </citation>
    <scope>NUCLEOTIDE SEQUENCE</scope>
    <source>
        <strain evidence="10">JCM 30710</strain>
    </source>
</reference>
<keyword evidence="3 9" id="KW-0479">Metal-binding</keyword>
<name>A0A919RYD4_9CLOT</name>
<keyword evidence="4 9" id="KW-0547">Nucleotide-binding</keyword>
<dbReference type="Proteomes" id="UP000679179">
    <property type="component" value="Unassembled WGS sequence"/>
</dbReference>
<evidence type="ECO:0000256" key="5">
    <source>
        <dbReference type="ARBA" id="ARBA00022756"/>
    </source>
</evidence>
<evidence type="ECO:0000313" key="10">
    <source>
        <dbReference type="EMBL" id="GIM28001.1"/>
    </source>
</evidence>
<evidence type="ECO:0000256" key="7">
    <source>
        <dbReference type="ARBA" id="ARBA00022842"/>
    </source>
</evidence>
<dbReference type="EC" id="6.3.3.3" evidence="9"/>
<evidence type="ECO:0000256" key="9">
    <source>
        <dbReference type="HAMAP-Rule" id="MF_00336"/>
    </source>
</evidence>
<dbReference type="CDD" id="cd03109">
    <property type="entry name" value="DTBS"/>
    <property type="match status" value="1"/>
</dbReference>
<dbReference type="RefSeq" id="WP_212902750.1">
    <property type="nucleotide sequence ID" value="NZ_BOPZ01000004.1"/>
</dbReference>
<comment type="cofactor">
    <cofactor evidence="9">
        <name>Mg(2+)</name>
        <dbReference type="ChEBI" id="CHEBI:18420"/>
    </cofactor>
</comment>
<comment type="catalytic activity">
    <reaction evidence="9">
        <text>(7R,8S)-7,8-diammoniononanoate + CO2 + ATP = (4R,5S)-dethiobiotin + ADP + phosphate + 3 H(+)</text>
        <dbReference type="Rhea" id="RHEA:15805"/>
        <dbReference type="ChEBI" id="CHEBI:15378"/>
        <dbReference type="ChEBI" id="CHEBI:16526"/>
        <dbReference type="ChEBI" id="CHEBI:30616"/>
        <dbReference type="ChEBI" id="CHEBI:43474"/>
        <dbReference type="ChEBI" id="CHEBI:149469"/>
        <dbReference type="ChEBI" id="CHEBI:149473"/>
        <dbReference type="ChEBI" id="CHEBI:456216"/>
        <dbReference type="EC" id="6.3.3.3"/>
    </reaction>
</comment>
<keyword evidence="5 9" id="KW-0093">Biotin biosynthesis</keyword>
<feature type="binding site" evidence="9">
    <location>
        <begin position="13"/>
        <end position="18"/>
    </location>
    <ligand>
        <name>ATP</name>
        <dbReference type="ChEBI" id="CHEBI:30616"/>
    </ligand>
</feature>
<feature type="binding site" evidence="9">
    <location>
        <begin position="116"/>
        <end position="119"/>
    </location>
    <ligand>
        <name>ATP</name>
        <dbReference type="ChEBI" id="CHEBI:30616"/>
    </ligand>
</feature>
<feature type="binding site" evidence="9">
    <location>
        <position position="42"/>
    </location>
    <ligand>
        <name>substrate</name>
    </ligand>
</feature>
<evidence type="ECO:0000256" key="4">
    <source>
        <dbReference type="ARBA" id="ARBA00022741"/>
    </source>
</evidence>
<dbReference type="GO" id="GO:0005829">
    <property type="term" value="C:cytosol"/>
    <property type="evidence" value="ECO:0007669"/>
    <property type="project" value="TreeGrafter"/>
</dbReference>
<feature type="binding site" evidence="9">
    <location>
        <position position="55"/>
    </location>
    <ligand>
        <name>Mg(2+)</name>
        <dbReference type="ChEBI" id="CHEBI:18420"/>
    </ligand>
</feature>
<dbReference type="AlphaFoldDB" id="A0A919RYD4"/>
<dbReference type="Gene3D" id="3.40.50.300">
    <property type="entry name" value="P-loop containing nucleotide triphosphate hydrolases"/>
    <property type="match status" value="1"/>
</dbReference>
<dbReference type="GO" id="GO:0004141">
    <property type="term" value="F:dethiobiotin synthase activity"/>
    <property type="evidence" value="ECO:0007669"/>
    <property type="project" value="UniProtKB-UniRule"/>
</dbReference>
<dbReference type="PANTHER" id="PTHR43210:SF2">
    <property type="entry name" value="ATP-DEPENDENT DETHIOBIOTIN SYNTHETASE BIOD 2"/>
    <property type="match status" value="1"/>
</dbReference>
<comment type="similarity">
    <text evidence="9">Belongs to the dethiobiotin synthetase family.</text>
</comment>
<dbReference type="GO" id="GO:0009102">
    <property type="term" value="P:biotin biosynthetic process"/>
    <property type="evidence" value="ECO:0007669"/>
    <property type="project" value="UniProtKB-UniRule"/>
</dbReference>
<dbReference type="PIRSF" id="PIRSF006755">
    <property type="entry name" value="DTB_synth"/>
    <property type="match status" value="1"/>
</dbReference>
<dbReference type="SUPFAM" id="SSF52540">
    <property type="entry name" value="P-loop containing nucleoside triphosphate hydrolases"/>
    <property type="match status" value="1"/>
</dbReference>
<accession>A0A919RYD4</accession>
<dbReference type="EMBL" id="BOPZ01000004">
    <property type="protein sequence ID" value="GIM28001.1"/>
    <property type="molecule type" value="Genomic_DNA"/>
</dbReference>
<gene>
    <name evidence="9 10" type="primary">bioD</name>
    <name evidence="10" type="ORF">CPJCM30710_06670</name>
</gene>
<protein>
    <recommendedName>
        <fullName evidence="9">ATP-dependent dethiobiotin synthetase BioD</fullName>
        <ecNumber evidence="9">6.3.3.3</ecNumber>
    </recommendedName>
    <alternativeName>
        <fullName evidence="9">DTB synthetase</fullName>
        <shortName evidence="9">DTBS</shortName>
    </alternativeName>
    <alternativeName>
        <fullName evidence="9">Dethiobiotin synthase</fullName>
    </alternativeName>
</protein>
<dbReference type="GO" id="GO:0005524">
    <property type="term" value="F:ATP binding"/>
    <property type="evidence" value="ECO:0007669"/>
    <property type="project" value="UniProtKB-UniRule"/>
</dbReference>
<dbReference type="FunFam" id="3.40.50.300:FF:000292">
    <property type="entry name" value="ATP-dependent dethiobiotin synthetase BioD"/>
    <property type="match status" value="1"/>
</dbReference>
<comment type="catalytic activity">
    <reaction evidence="8">
        <text>(7R,8S)-8-amino-7-(carboxyamino)nonanoate + ATP = (4R,5S)-dethiobiotin + ADP + phosphate + H(+)</text>
        <dbReference type="Rhea" id="RHEA:63684"/>
        <dbReference type="ChEBI" id="CHEBI:15378"/>
        <dbReference type="ChEBI" id="CHEBI:30616"/>
        <dbReference type="ChEBI" id="CHEBI:43474"/>
        <dbReference type="ChEBI" id="CHEBI:149470"/>
        <dbReference type="ChEBI" id="CHEBI:149473"/>
        <dbReference type="ChEBI" id="CHEBI:456216"/>
    </reaction>
</comment>
<dbReference type="InterPro" id="IPR027417">
    <property type="entry name" value="P-loop_NTPase"/>
</dbReference>
<feature type="active site" evidence="9">
    <location>
        <position position="38"/>
    </location>
</feature>
<dbReference type="PANTHER" id="PTHR43210">
    <property type="entry name" value="DETHIOBIOTIN SYNTHETASE"/>
    <property type="match status" value="1"/>
</dbReference>
<keyword evidence="6 9" id="KW-0067">ATP-binding</keyword>
<evidence type="ECO:0000256" key="3">
    <source>
        <dbReference type="ARBA" id="ARBA00022723"/>
    </source>
</evidence>
<keyword evidence="7 9" id="KW-0460">Magnesium</keyword>
<comment type="function">
    <text evidence="9">Catalyzes a mechanistically unusual reaction, the ATP-dependent insertion of CO2 between the N7 and N8 nitrogen atoms of 7,8-diaminopelargonic acid (DAPA, also called 7,8-diammoniononanoate) to form a ureido ring.</text>
</comment>
<dbReference type="NCBIfam" id="TIGR00347">
    <property type="entry name" value="bioD"/>
    <property type="match status" value="1"/>
</dbReference>
<dbReference type="GO" id="GO:0000287">
    <property type="term" value="F:magnesium ion binding"/>
    <property type="evidence" value="ECO:0007669"/>
    <property type="project" value="UniProtKB-UniRule"/>
</dbReference>
<organism evidence="10 11">
    <name type="scientific">Clostridium polyendosporum</name>
    <dbReference type="NCBI Taxonomy" id="69208"/>
    <lineage>
        <taxon>Bacteria</taxon>
        <taxon>Bacillati</taxon>
        <taxon>Bacillota</taxon>
        <taxon>Clostridia</taxon>
        <taxon>Eubacteriales</taxon>
        <taxon>Clostridiaceae</taxon>
        <taxon>Clostridium</taxon>
    </lineage>
</organism>
<keyword evidence="2 9" id="KW-0436">Ligase</keyword>
<feature type="binding site" evidence="9">
    <location>
        <position position="116"/>
    </location>
    <ligand>
        <name>Mg(2+)</name>
        <dbReference type="ChEBI" id="CHEBI:18420"/>
    </ligand>
</feature>
<dbReference type="GO" id="GO:0042803">
    <property type="term" value="F:protein homodimerization activity"/>
    <property type="evidence" value="ECO:0007669"/>
    <property type="project" value="UniProtKB-ARBA"/>
</dbReference>
<feature type="binding site" evidence="9">
    <location>
        <position position="17"/>
    </location>
    <ligand>
        <name>Mg(2+)</name>
        <dbReference type="ChEBI" id="CHEBI:18420"/>
    </ligand>
</feature>
<evidence type="ECO:0000256" key="6">
    <source>
        <dbReference type="ARBA" id="ARBA00022840"/>
    </source>
</evidence>